<feature type="domain" description="Beta-galactosidase trimerisation" evidence="4">
    <location>
        <begin position="405"/>
        <end position="565"/>
    </location>
</feature>
<dbReference type="Pfam" id="PF08532">
    <property type="entry name" value="Glyco_hydro_42M"/>
    <property type="match status" value="1"/>
</dbReference>
<keyword evidence="1" id="KW-0378">Hydrolase</keyword>
<dbReference type="InterPro" id="IPR013738">
    <property type="entry name" value="Beta_galactosidase_Trimer"/>
</dbReference>
<accession>A0ABP9VW08</accession>
<dbReference type="Gene3D" id="3.20.20.80">
    <property type="entry name" value="Glycosidases"/>
    <property type="match status" value="1"/>
</dbReference>
<reference evidence="5 6" key="1">
    <citation type="submission" date="2024-02" db="EMBL/GenBank/DDBJ databases">
        <title>Rhodopirellula caenicola NBRC 110016.</title>
        <authorList>
            <person name="Ichikawa N."/>
            <person name="Katano-Makiyama Y."/>
            <person name="Hidaka K."/>
        </authorList>
    </citation>
    <scope>NUCLEOTIDE SEQUENCE [LARGE SCALE GENOMIC DNA]</scope>
    <source>
        <strain evidence="5 6">NBRC 110016</strain>
    </source>
</reference>
<evidence type="ECO:0000256" key="2">
    <source>
        <dbReference type="ARBA" id="ARBA00023295"/>
    </source>
</evidence>
<evidence type="ECO:0000259" key="4">
    <source>
        <dbReference type="Pfam" id="PF08532"/>
    </source>
</evidence>
<keyword evidence="2" id="KW-0326">Glycosidase</keyword>
<dbReference type="CDD" id="cd03143">
    <property type="entry name" value="A4_beta-galactosidase_middle_domain"/>
    <property type="match status" value="1"/>
</dbReference>
<dbReference type="SUPFAM" id="SSF51445">
    <property type="entry name" value="(Trans)glycosidases"/>
    <property type="match status" value="1"/>
</dbReference>
<proteinExistence type="predicted"/>
<evidence type="ECO:0000313" key="6">
    <source>
        <dbReference type="Proteomes" id="UP001416858"/>
    </source>
</evidence>
<gene>
    <name evidence="5" type="ORF">Rcae01_04335</name>
</gene>
<dbReference type="InterPro" id="IPR029062">
    <property type="entry name" value="Class_I_gatase-like"/>
</dbReference>
<dbReference type="EMBL" id="BAABRO010000011">
    <property type="protein sequence ID" value="GAA5508866.1"/>
    <property type="molecule type" value="Genomic_DNA"/>
</dbReference>
<dbReference type="InterPro" id="IPR017853">
    <property type="entry name" value="GH"/>
</dbReference>
<evidence type="ECO:0000256" key="1">
    <source>
        <dbReference type="ARBA" id="ARBA00022801"/>
    </source>
</evidence>
<evidence type="ECO:0000259" key="3">
    <source>
        <dbReference type="Pfam" id="PF02449"/>
    </source>
</evidence>
<sequence>MLAEIQRRLIFIICLVMLVPTTALVAEELDPQVATSVIEGFTPIETVNRPATWNRFRIFVWQFHTDATKDHKLYEQVGLNAFHLDRGEGKQSITRWSNEHKWPYYVDHAAGKGVLHLTNATGLSNLKTDGSLQPRPQSLITAKSIDSLCRTLDVNLAVANQGQIAAVALDDEISLASFNNPVEVDASAESINLFQTWLESKYGSISKLNRQWNSDWKHFSEIQPTSFETIRPSLETTAFADWNLSPWIDWRTYMDDQFSSAIARLVRHGSERSAGVPVGIVGGQQPSPFGGYDYSKITNAVQWIESYDIGGTNELLTSFWSESRKPIVQTFFATGDIATDQWMLWYYLAHGNAGAIAWPDIKGRPWFGAGSIHPAVKALQSTFREVQAPKLAFLTDPKTRRIHDRVAMVYSHESVQASWAADALVHGKTWPRRSSSLDNACSSAGKNRVAWNKLLEDLGIQAQWIRVDDLENGMLDRSDFDVVVLPRTMAISDAACNRIQAFVDGGGFAIADYWTAILDSHGKARVDPKGRLHGKLDHLFGIQRDESRGYFDGHTVSEINGEKYNQPFLERLPADAEKQAGGMIVERGTSANINSPHADLDNPTKPPITFYAKQRGRGRTLYMNLSLLAYFDNTYRISSEGDQLRKAMANAIGNRLRIKATLQSSESAAMAEILHWRRGDEDYLVIIGNPSRQASVNDAGSTKLVFRPQRVTLKPHFSYTRAIDIRSGNEYDPGQPILFDWHPESATVLRFTGMQSR</sequence>
<evidence type="ECO:0000313" key="5">
    <source>
        <dbReference type="EMBL" id="GAA5508866.1"/>
    </source>
</evidence>
<name>A0ABP9VW08_9BACT</name>
<dbReference type="InterPro" id="IPR013529">
    <property type="entry name" value="Glyco_hydro_42_N"/>
</dbReference>
<dbReference type="RefSeq" id="WP_345685615.1">
    <property type="nucleotide sequence ID" value="NZ_BAABRO010000011.1"/>
</dbReference>
<dbReference type="SUPFAM" id="SSF52317">
    <property type="entry name" value="Class I glutamine amidotransferase-like"/>
    <property type="match status" value="1"/>
</dbReference>
<dbReference type="Gene3D" id="3.40.50.880">
    <property type="match status" value="1"/>
</dbReference>
<protein>
    <recommendedName>
        <fullName evidence="7">Beta-galactosidase</fullName>
    </recommendedName>
</protein>
<evidence type="ECO:0008006" key="7">
    <source>
        <dbReference type="Google" id="ProtNLM"/>
    </source>
</evidence>
<organism evidence="5 6">
    <name type="scientific">Novipirellula caenicola</name>
    <dbReference type="NCBI Taxonomy" id="1536901"/>
    <lineage>
        <taxon>Bacteria</taxon>
        <taxon>Pseudomonadati</taxon>
        <taxon>Planctomycetota</taxon>
        <taxon>Planctomycetia</taxon>
        <taxon>Pirellulales</taxon>
        <taxon>Pirellulaceae</taxon>
        <taxon>Novipirellula</taxon>
    </lineage>
</organism>
<comment type="caution">
    <text evidence="5">The sequence shown here is derived from an EMBL/GenBank/DDBJ whole genome shotgun (WGS) entry which is preliminary data.</text>
</comment>
<dbReference type="Pfam" id="PF02449">
    <property type="entry name" value="Glyco_hydro_42"/>
    <property type="match status" value="1"/>
</dbReference>
<feature type="domain" description="Glycoside hydrolase family 42 N-terminal" evidence="3">
    <location>
        <begin position="159"/>
        <end position="304"/>
    </location>
</feature>
<dbReference type="Proteomes" id="UP001416858">
    <property type="component" value="Unassembled WGS sequence"/>
</dbReference>
<keyword evidence="6" id="KW-1185">Reference proteome</keyword>